<keyword evidence="2" id="KW-1185">Reference proteome</keyword>
<organism evidence="1 2">
    <name type="scientific">Symbiodinium microadriaticum</name>
    <name type="common">Dinoflagellate</name>
    <name type="synonym">Zooxanthella microadriatica</name>
    <dbReference type="NCBI Taxonomy" id="2951"/>
    <lineage>
        <taxon>Eukaryota</taxon>
        <taxon>Sar</taxon>
        <taxon>Alveolata</taxon>
        <taxon>Dinophyceae</taxon>
        <taxon>Suessiales</taxon>
        <taxon>Symbiodiniaceae</taxon>
        <taxon>Symbiodinium</taxon>
    </lineage>
</organism>
<gene>
    <name evidence="1" type="ORF">AK812_SmicGene44336</name>
</gene>
<proteinExistence type="predicted"/>
<sequence length="294" mass="32118">MQAFGAKRYVKTILGSAEYCPQSAATELHEDHVSFLEAYMLGERGGEKAAQDRFHLLAHSQEQHGNEISQQMQQNGGLAGNLAETAFRHLATQLRSPRLHLAFSVGLLAIETHLPDAVSQRDLRREGSGGGFDLRAGFSEAPPKAKAAAVHAVPKGFALLCQLVAQAATFQLMYVSDQWLWQSLAQGLGAAAAGKLDVPWHFQPTVQLLFVQQLAALQAIGCGMLAPARFNFGYADPMLQAICETQHQEMLKVPGKQTVFRGELYAVVLLLRYTVPESSDPPKVAAMVPQLFRR</sequence>
<dbReference type="Proteomes" id="UP000186817">
    <property type="component" value="Unassembled WGS sequence"/>
</dbReference>
<evidence type="ECO:0000313" key="1">
    <source>
        <dbReference type="EMBL" id="OLP75810.1"/>
    </source>
</evidence>
<evidence type="ECO:0000313" key="2">
    <source>
        <dbReference type="Proteomes" id="UP000186817"/>
    </source>
</evidence>
<comment type="caution">
    <text evidence="1">The sequence shown here is derived from an EMBL/GenBank/DDBJ whole genome shotgun (WGS) entry which is preliminary data.</text>
</comment>
<dbReference type="AlphaFoldDB" id="A0A1Q9BYY6"/>
<name>A0A1Q9BYY6_SYMMI</name>
<reference evidence="1 2" key="1">
    <citation type="submission" date="2016-02" db="EMBL/GenBank/DDBJ databases">
        <title>Genome analysis of coral dinoflagellate symbionts highlights evolutionary adaptations to a symbiotic lifestyle.</title>
        <authorList>
            <person name="Aranda M."/>
            <person name="Li Y."/>
            <person name="Liew Y.J."/>
            <person name="Baumgarten S."/>
            <person name="Simakov O."/>
            <person name="Wilson M."/>
            <person name="Piel J."/>
            <person name="Ashoor H."/>
            <person name="Bougouffa S."/>
            <person name="Bajic V.B."/>
            <person name="Ryu T."/>
            <person name="Ravasi T."/>
            <person name="Bayer T."/>
            <person name="Micklem G."/>
            <person name="Kim H."/>
            <person name="Bhak J."/>
            <person name="Lajeunesse T.C."/>
            <person name="Voolstra C.R."/>
        </authorList>
    </citation>
    <scope>NUCLEOTIDE SEQUENCE [LARGE SCALE GENOMIC DNA]</scope>
    <source>
        <strain evidence="1 2">CCMP2467</strain>
    </source>
</reference>
<dbReference type="OrthoDB" id="434474at2759"/>
<dbReference type="EMBL" id="LSRX01002265">
    <property type="protein sequence ID" value="OLP75810.1"/>
    <property type="molecule type" value="Genomic_DNA"/>
</dbReference>
<protein>
    <submittedName>
        <fullName evidence="1">Uncharacterized protein</fullName>
    </submittedName>
</protein>
<accession>A0A1Q9BYY6</accession>